<evidence type="ECO:0000313" key="3">
    <source>
        <dbReference type="Proteomes" id="UP000265160"/>
    </source>
</evidence>
<evidence type="ECO:0000259" key="1">
    <source>
        <dbReference type="PROSITE" id="PS50041"/>
    </source>
</evidence>
<evidence type="ECO:0000313" key="2">
    <source>
        <dbReference type="Ensembl" id="ENSMZEP00005022999.1"/>
    </source>
</evidence>
<dbReference type="AlphaFoldDB" id="A0A3P9CLS9"/>
<sequence>NRLNAMLRLSLLVENSMTPSDILVENSMTPSDILVENSMTWSDAQSYCRQTYTDLSTITNTQDNSQVASMLSDTAGAWIGLYRKYWTWSNSSRASNLPWGPGQPDDSVNCATIVRSTGSFNSHNCDDQRPFLCSRGESVLCVSAQSGPPGLIRTLLAQHCRCFGWRCHLVFALSAVEYHFLFLFQHRNRK</sequence>
<dbReference type="SUPFAM" id="SSF56436">
    <property type="entry name" value="C-type lectin-like"/>
    <property type="match status" value="1"/>
</dbReference>
<dbReference type="PANTHER" id="PTHR45784:SF3">
    <property type="entry name" value="C-TYPE LECTIN DOMAIN FAMILY 4 MEMBER K-LIKE-RELATED"/>
    <property type="match status" value="1"/>
</dbReference>
<dbReference type="InterPro" id="IPR001304">
    <property type="entry name" value="C-type_lectin-like"/>
</dbReference>
<reference evidence="2" key="2">
    <citation type="submission" date="2025-08" db="UniProtKB">
        <authorList>
            <consortium name="Ensembl"/>
        </authorList>
    </citation>
    <scope>IDENTIFICATION</scope>
</reference>
<accession>A0A3P9CLS9</accession>
<dbReference type="Gene3D" id="3.10.100.10">
    <property type="entry name" value="Mannose-Binding Protein A, subunit A"/>
    <property type="match status" value="1"/>
</dbReference>
<dbReference type="Pfam" id="PF00059">
    <property type="entry name" value="Lectin_C"/>
    <property type="match status" value="1"/>
</dbReference>
<dbReference type="InterPro" id="IPR016186">
    <property type="entry name" value="C-type_lectin-like/link_sf"/>
</dbReference>
<keyword evidence="3" id="KW-1185">Reference proteome</keyword>
<dbReference type="PROSITE" id="PS50041">
    <property type="entry name" value="C_TYPE_LECTIN_2"/>
    <property type="match status" value="1"/>
</dbReference>
<dbReference type="PANTHER" id="PTHR45784">
    <property type="entry name" value="C-TYPE LECTIN DOMAIN FAMILY 20 MEMBER A-RELATED"/>
    <property type="match status" value="1"/>
</dbReference>
<organism evidence="2 3">
    <name type="scientific">Maylandia zebra</name>
    <name type="common">zebra mbuna</name>
    <dbReference type="NCBI Taxonomy" id="106582"/>
    <lineage>
        <taxon>Eukaryota</taxon>
        <taxon>Metazoa</taxon>
        <taxon>Chordata</taxon>
        <taxon>Craniata</taxon>
        <taxon>Vertebrata</taxon>
        <taxon>Euteleostomi</taxon>
        <taxon>Actinopterygii</taxon>
        <taxon>Neopterygii</taxon>
        <taxon>Teleostei</taxon>
        <taxon>Neoteleostei</taxon>
        <taxon>Acanthomorphata</taxon>
        <taxon>Ovalentaria</taxon>
        <taxon>Cichlomorphae</taxon>
        <taxon>Cichliformes</taxon>
        <taxon>Cichlidae</taxon>
        <taxon>African cichlids</taxon>
        <taxon>Pseudocrenilabrinae</taxon>
        <taxon>Haplochromini</taxon>
        <taxon>Maylandia</taxon>
        <taxon>Maylandia zebra complex</taxon>
    </lineage>
</organism>
<dbReference type="SMART" id="SM00034">
    <property type="entry name" value="CLECT"/>
    <property type="match status" value="1"/>
</dbReference>
<dbReference type="InterPro" id="IPR016187">
    <property type="entry name" value="CTDL_fold"/>
</dbReference>
<reference evidence="2 3" key="1">
    <citation type="journal article" date="2014" name="Nature">
        <title>The genomic substrate for adaptive radiation in African cichlid fish.</title>
        <authorList>
            <person name="Brawand D."/>
            <person name="Wagner C.E."/>
            <person name="Li Y.I."/>
            <person name="Malinsky M."/>
            <person name="Keller I."/>
            <person name="Fan S."/>
            <person name="Simakov O."/>
            <person name="Ng A.Y."/>
            <person name="Lim Z.W."/>
            <person name="Bezault E."/>
            <person name="Turner-Maier J."/>
            <person name="Johnson J."/>
            <person name="Alcazar R."/>
            <person name="Noh H.J."/>
            <person name="Russell P."/>
            <person name="Aken B."/>
            <person name="Alfoldi J."/>
            <person name="Amemiya C."/>
            <person name="Azzouzi N."/>
            <person name="Baroiller J.F."/>
            <person name="Barloy-Hubler F."/>
            <person name="Berlin A."/>
            <person name="Bloomquist R."/>
            <person name="Carleton K.L."/>
            <person name="Conte M.A."/>
            <person name="D'Cotta H."/>
            <person name="Eshel O."/>
            <person name="Gaffney L."/>
            <person name="Galibert F."/>
            <person name="Gante H.F."/>
            <person name="Gnerre S."/>
            <person name="Greuter L."/>
            <person name="Guyon R."/>
            <person name="Haddad N.S."/>
            <person name="Haerty W."/>
            <person name="Harris R.M."/>
            <person name="Hofmann H.A."/>
            <person name="Hourlier T."/>
            <person name="Hulata G."/>
            <person name="Jaffe D.B."/>
            <person name="Lara M."/>
            <person name="Lee A.P."/>
            <person name="MacCallum I."/>
            <person name="Mwaiko S."/>
            <person name="Nikaido M."/>
            <person name="Nishihara H."/>
            <person name="Ozouf-Costaz C."/>
            <person name="Penman D.J."/>
            <person name="Przybylski D."/>
            <person name="Rakotomanga M."/>
            <person name="Renn S.C.P."/>
            <person name="Ribeiro F.J."/>
            <person name="Ron M."/>
            <person name="Salzburger W."/>
            <person name="Sanchez-Pulido L."/>
            <person name="Santos M.E."/>
            <person name="Searle S."/>
            <person name="Sharpe T."/>
            <person name="Swofford R."/>
            <person name="Tan F.J."/>
            <person name="Williams L."/>
            <person name="Young S."/>
            <person name="Yin S."/>
            <person name="Okada N."/>
            <person name="Kocher T.D."/>
            <person name="Miska E.A."/>
            <person name="Lander E.S."/>
            <person name="Venkatesh B."/>
            <person name="Fernald R.D."/>
            <person name="Meyer A."/>
            <person name="Ponting C.P."/>
            <person name="Streelman J.T."/>
            <person name="Lindblad-Toh K."/>
            <person name="Seehausen O."/>
            <person name="Di Palma F."/>
        </authorList>
    </citation>
    <scope>NUCLEOTIDE SEQUENCE</scope>
</reference>
<name>A0A3P9CLS9_9CICH</name>
<reference evidence="2" key="3">
    <citation type="submission" date="2025-09" db="UniProtKB">
        <authorList>
            <consortium name="Ensembl"/>
        </authorList>
    </citation>
    <scope>IDENTIFICATION</scope>
</reference>
<protein>
    <recommendedName>
        <fullName evidence="1">C-type lectin domain-containing protein</fullName>
    </recommendedName>
</protein>
<feature type="domain" description="C-type lectin" evidence="1">
    <location>
        <begin position="34"/>
        <end position="134"/>
    </location>
</feature>
<dbReference type="Proteomes" id="UP000265160">
    <property type="component" value="LG11"/>
</dbReference>
<proteinExistence type="predicted"/>
<dbReference type="Ensembl" id="ENSMZET00005023755.1">
    <property type="protein sequence ID" value="ENSMZEP00005022999.1"/>
    <property type="gene ID" value="ENSMZEG00005017223.1"/>
</dbReference>
<dbReference type="GeneTree" id="ENSGT01110000267425"/>